<dbReference type="Proteomes" id="UP001221142">
    <property type="component" value="Unassembled WGS sequence"/>
</dbReference>
<keyword evidence="2" id="KW-1185">Reference proteome</keyword>
<proteinExistence type="predicted"/>
<evidence type="ECO:0000313" key="1">
    <source>
        <dbReference type="EMBL" id="KAJ7603801.1"/>
    </source>
</evidence>
<accession>A0AAD7F7W2</accession>
<sequence>MHPQAIMLILRAHPSITELIILDNANANQYCTLLTQPVASRLSAIHFEAPSSPTGYGLYVKMLNARRVRAPEPALKAATLLVLSMEQVPDHTSLYEFQTLRTDGLELSLLAGVRATLQADRWLCKRLWI</sequence>
<reference evidence="1" key="1">
    <citation type="submission" date="2023-03" db="EMBL/GenBank/DDBJ databases">
        <title>Massive genome expansion in bonnet fungi (Mycena s.s.) driven by repeated elements and novel gene families across ecological guilds.</title>
        <authorList>
            <consortium name="Lawrence Berkeley National Laboratory"/>
            <person name="Harder C.B."/>
            <person name="Miyauchi S."/>
            <person name="Viragh M."/>
            <person name="Kuo A."/>
            <person name="Thoen E."/>
            <person name="Andreopoulos B."/>
            <person name="Lu D."/>
            <person name="Skrede I."/>
            <person name="Drula E."/>
            <person name="Henrissat B."/>
            <person name="Morin E."/>
            <person name="Kohler A."/>
            <person name="Barry K."/>
            <person name="LaButti K."/>
            <person name="Morin E."/>
            <person name="Salamov A."/>
            <person name="Lipzen A."/>
            <person name="Mereny Z."/>
            <person name="Hegedus B."/>
            <person name="Baldrian P."/>
            <person name="Stursova M."/>
            <person name="Weitz H."/>
            <person name="Taylor A."/>
            <person name="Grigoriev I.V."/>
            <person name="Nagy L.G."/>
            <person name="Martin F."/>
            <person name="Kauserud H."/>
        </authorList>
    </citation>
    <scope>NUCLEOTIDE SEQUENCE</scope>
    <source>
        <strain evidence="1">9284</strain>
    </source>
</reference>
<dbReference type="EMBL" id="JARKIF010000124">
    <property type="protein sequence ID" value="KAJ7603801.1"/>
    <property type="molecule type" value="Genomic_DNA"/>
</dbReference>
<dbReference type="AlphaFoldDB" id="A0AAD7F7W2"/>
<gene>
    <name evidence="1" type="ORF">FB45DRAFT_1070971</name>
</gene>
<comment type="caution">
    <text evidence="1">The sequence shown here is derived from an EMBL/GenBank/DDBJ whole genome shotgun (WGS) entry which is preliminary data.</text>
</comment>
<evidence type="ECO:0000313" key="2">
    <source>
        <dbReference type="Proteomes" id="UP001221142"/>
    </source>
</evidence>
<name>A0AAD7F7W2_9AGAR</name>
<organism evidence="1 2">
    <name type="scientific">Roridomyces roridus</name>
    <dbReference type="NCBI Taxonomy" id="1738132"/>
    <lineage>
        <taxon>Eukaryota</taxon>
        <taxon>Fungi</taxon>
        <taxon>Dikarya</taxon>
        <taxon>Basidiomycota</taxon>
        <taxon>Agaricomycotina</taxon>
        <taxon>Agaricomycetes</taxon>
        <taxon>Agaricomycetidae</taxon>
        <taxon>Agaricales</taxon>
        <taxon>Marasmiineae</taxon>
        <taxon>Mycenaceae</taxon>
        <taxon>Roridomyces</taxon>
    </lineage>
</organism>
<protein>
    <submittedName>
        <fullName evidence="1">Uncharacterized protein</fullName>
    </submittedName>
</protein>